<dbReference type="EMBL" id="SNWF01000002">
    <property type="protein sequence ID" value="TDN95107.1"/>
    <property type="molecule type" value="Genomic_DNA"/>
</dbReference>
<comment type="caution">
    <text evidence="3">The sequence shown here is derived from an EMBL/GenBank/DDBJ whole genome shotgun (WGS) entry which is preliminary data.</text>
</comment>
<reference evidence="3 4" key="1">
    <citation type="submission" date="2019-03" db="EMBL/GenBank/DDBJ databases">
        <title>Genomic Encyclopedia of Type Strains, Phase IV (KMG-IV): sequencing the most valuable type-strain genomes for metagenomic binning, comparative biology and taxonomic classification.</title>
        <authorList>
            <person name="Goeker M."/>
        </authorList>
    </citation>
    <scope>NUCLEOTIDE SEQUENCE [LARGE SCALE GENOMIC DNA]</scope>
    <source>
        <strain evidence="3 4">DSM 18555</strain>
    </source>
</reference>
<evidence type="ECO:0000256" key="2">
    <source>
        <dbReference type="SAM" id="SignalP"/>
    </source>
</evidence>
<proteinExistence type="predicted"/>
<dbReference type="InterPro" id="IPR021647">
    <property type="entry name" value="CusF_Ec"/>
</dbReference>
<feature type="signal peptide" evidence="2">
    <location>
        <begin position="1"/>
        <end position="23"/>
    </location>
</feature>
<dbReference type="Pfam" id="PF11604">
    <property type="entry name" value="CusF_Ec"/>
    <property type="match status" value="1"/>
</dbReference>
<dbReference type="InterPro" id="IPR042230">
    <property type="entry name" value="CusF_sf"/>
</dbReference>
<evidence type="ECO:0000313" key="3">
    <source>
        <dbReference type="EMBL" id="TDN95107.1"/>
    </source>
</evidence>
<dbReference type="Proteomes" id="UP000294737">
    <property type="component" value="Unassembled WGS sequence"/>
</dbReference>
<protein>
    <submittedName>
        <fullName evidence="3">Copper binding protein CusF</fullName>
    </submittedName>
</protein>
<evidence type="ECO:0000256" key="1">
    <source>
        <dbReference type="SAM" id="MobiDB-lite"/>
    </source>
</evidence>
<dbReference type="OrthoDB" id="9180744at2"/>
<feature type="chain" id="PRO_5020466325" evidence="2">
    <location>
        <begin position="24"/>
        <end position="128"/>
    </location>
</feature>
<name>A0A4R6GJN0_9BURK</name>
<feature type="compositionally biased region" description="Basic and acidic residues" evidence="1">
    <location>
        <begin position="58"/>
        <end position="68"/>
    </location>
</feature>
<feature type="compositionally biased region" description="Basic and acidic residues" evidence="1">
    <location>
        <begin position="38"/>
        <end position="47"/>
    </location>
</feature>
<dbReference type="RefSeq" id="WP_112993227.1">
    <property type="nucleotide sequence ID" value="NZ_PTLZ01000009.1"/>
</dbReference>
<keyword evidence="4" id="KW-1185">Reference proteome</keyword>
<organism evidence="3 4">
    <name type="scientific">Herminiimonas fonticola</name>
    <dbReference type="NCBI Taxonomy" id="303380"/>
    <lineage>
        <taxon>Bacteria</taxon>
        <taxon>Pseudomonadati</taxon>
        <taxon>Pseudomonadota</taxon>
        <taxon>Betaproteobacteria</taxon>
        <taxon>Burkholderiales</taxon>
        <taxon>Oxalobacteraceae</taxon>
        <taxon>Herminiimonas</taxon>
    </lineage>
</organism>
<feature type="region of interest" description="Disordered" evidence="1">
    <location>
        <begin position="34"/>
        <end position="69"/>
    </location>
</feature>
<dbReference type="Gene3D" id="2.40.50.320">
    <property type="entry name" value="Copper binding periplasmic protein CusF"/>
    <property type="match status" value="1"/>
</dbReference>
<keyword evidence="2" id="KW-0732">Signal</keyword>
<sequence>MKKSLLNLAAVCGFSLLTISAYADQGSKGMDMGGMKMEGMKLDKTPEKPVSANSLSDGEVRSVDKENKSITLKHGRIKSSTVEMGPMTMSFPVKDKTLLSNVKTGDKVKFTVENIDGVSTVTTLSVQK</sequence>
<evidence type="ECO:0000313" key="4">
    <source>
        <dbReference type="Proteomes" id="UP000294737"/>
    </source>
</evidence>
<dbReference type="AlphaFoldDB" id="A0A4R6GJN0"/>
<accession>A0A4R6GJN0</accession>
<gene>
    <name evidence="3" type="ORF">EV677_0008</name>
</gene>